<evidence type="ECO:0000313" key="2">
    <source>
        <dbReference type="Proteomes" id="UP001172159"/>
    </source>
</evidence>
<comment type="caution">
    <text evidence="1">The sequence shown here is derived from an EMBL/GenBank/DDBJ whole genome shotgun (WGS) entry which is preliminary data.</text>
</comment>
<organism evidence="1 2">
    <name type="scientific">Apiosordaria backusii</name>
    <dbReference type="NCBI Taxonomy" id="314023"/>
    <lineage>
        <taxon>Eukaryota</taxon>
        <taxon>Fungi</taxon>
        <taxon>Dikarya</taxon>
        <taxon>Ascomycota</taxon>
        <taxon>Pezizomycotina</taxon>
        <taxon>Sordariomycetes</taxon>
        <taxon>Sordariomycetidae</taxon>
        <taxon>Sordariales</taxon>
        <taxon>Lasiosphaeriaceae</taxon>
        <taxon>Apiosordaria</taxon>
    </lineage>
</organism>
<gene>
    <name evidence="1" type="ORF">B0T21DRAFT_289391</name>
</gene>
<name>A0AA40BM44_9PEZI</name>
<protein>
    <recommendedName>
        <fullName evidence="3">F-box domain-containing protein</fullName>
    </recommendedName>
</protein>
<reference evidence="1" key="1">
    <citation type="submission" date="2023-06" db="EMBL/GenBank/DDBJ databases">
        <title>Genome-scale phylogeny and comparative genomics of the fungal order Sordariales.</title>
        <authorList>
            <consortium name="Lawrence Berkeley National Laboratory"/>
            <person name="Hensen N."/>
            <person name="Bonometti L."/>
            <person name="Westerberg I."/>
            <person name="Brannstrom I.O."/>
            <person name="Guillou S."/>
            <person name="Cros-Aarteil S."/>
            <person name="Calhoun S."/>
            <person name="Haridas S."/>
            <person name="Kuo A."/>
            <person name="Mondo S."/>
            <person name="Pangilinan J."/>
            <person name="Riley R."/>
            <person name="Labutti K."/>
            <person name="Andreopoulos B."/>
            <person name="Lipzen A."/>
            <person name="Chen C."/>
            <person name="Yanf M."/>
            <person name="Daum C."/>
            <person name="Ng V."/>
            <person name="Clum A."/>
            <person name="Steindorff A."/>
            <person name="Ohm R."/>
            <person name="Martin F."/>
            <person name="Silar P."/>
            <person name="Natvig D."/>
            <person name="Lalanne C."/>
            <person name="Gautier V."/>
            <person name="Ament-Velasquez S.L."/>
            <person name="Kruys A."/>
            <person name="Hutchinson M.I."/>
            <person name="Powell A.J."/>
            <person name="Barry K."/>
            <person name="Miller A.N."/>
            <person name="Grigoriev I.V."/>
            <person name="Debuchy R."/>
            <person name="Gladieux P."/>
            <person name="Thoren M.H."/>
            <person name="Johannesson H."/>
        </authorList>
    </citation>
    <scope>NUCLEOTIDE SEQUENCE</scope>
    <source>
        <strain evidence="1">CBS 540.89</strain>
    </source>
</reference>
<dbReference type="Proteomes" id="UP001172159">
    <property type="component" value="Unassembled WGS sequence"/>
</dbReference>
<sequence>MVHLLDLPDELLIQICEGLRQIDSCNTSDIKSCRLTCQRLCAASSHLLVPVVAVDCRVASLERFNDITRHPTIGKGVRAVRVPIHSYRRELSEVSASFVKFIAEPALYDHTEPELYLDNTCELDTEIQAPQGEHVKQDDHVWTRALGLIHGEYQRFYREQESLRRDGTFVNTVASALAKMPHAAVLVYDDKPCGPLDIVNIESLARDHCHLLQLDPAFWRHKWYEMLSPKTWSDLVRDDFGWGSFGPDPAFEEPQMDFVFDLPCAIANAGGQFHDIQFHLARDEPLGHLTPDITTQPGFASAMQQLEAFTVISQQPPVDTVVDNFASSFLANATNLRFLRIAFIYSGLLSEALASQPLPSLKQIYLNEACIKLADLVVFLNGLPAYVDVMYLGRVRLIEGTWAEALEALREKSYGLFVIDNLGGFDGTEYMHSAFEPAGSTRACEEGFGKYGRMPGSLSPAEAFVLRMTTTNPCRT</sequence>
<dbReference type="AlphaFoldDB" id="A0AA40BM44"/>
<dbReference type="EMBL" id="JAUKTV010000006">
    <property type="protein sequence ID" value="KAK0736658.1"/>
    <property type="molecule type" value="Genomic_DNA"/>
</dbReference>
<proteinExistence type="predicted"/>
<evidence type="ECO:0000313" key="1">
    <source>
        <dbReference type="EMBL" id="KAK0736658.1"/>
    </source>
</evidence>
<accession>A0AA40BM44</accession>
<keyword evidence="2" id="KW-1185">Reference proteome</keyword>
<evidence type="ECO:0008006" key="3">
    <source>
        <dbReference type="Google" id="ProtNLM"/>
    </source>
</evidence>